<keyword evidence="1" id="KW-1133">Transmembrane helix</keyword>
<keyword evidence="1" id="KW-0812">Transmembrane</keyword>
<keyword evidence="1" id="KW-0472">Membrane</keyword>
<dbReference type="AlphaFoldDB" id="A0A6B0TVL8"/>
<name>A0A6B0TVL8_IXORI</name>
<accession>A0A6B0TVL8</accession>
<feature type="transmembrane region" description="Helical" evidence="1">
    <location>
        <begin position="51"/>
        <end position="72"/>
    </location>
</feature>
<evidence type="ECO:0000256" key="1">
    <source>
        <dbReference type="SAM" id="Phobius"/>
    </source>
</evidence>
<dbReference type="EMBL" id="GIFC01001285">
    <property type="protein sequence ID" value="MXU83368.1"/>
    <property type="molecule type" value="Transcribed_RNA"/>
</dbReference>
<organism evidence="2">
    <name type="scientific">Ixodes ricinus</name>
    <name type="common">Common tick</name>
    <name type="synonym">Acarus ricinus</name>
    <dbReference type="NCBI Taxonomy" id="34613"/>
    <lineage>
        <taxon>Eukaryota</taxon>
        <taxon>Metazoa</taxon>
        <taxon>Ecdysozoa</taxon>
        <taxon>Arthropoda</taxon>
        <taxon>Chelicerata</taxon>
        <taxon>Arachnida</taxon>
        <taxon>Acari</taxon>
        <taxon>Parasitiformes</taxon>
        <taxon>Ixodida</taxon>
        <taxon>Ixodoidea</taxon>
        <taxon>Ixodidae</taxon>
        <taxon>Ixodinae</taxon>
        <taxon>Ixodes</taxon>
    </lineage>
</organism>
<proteinExistence type="predicted"/>
<reference evidence="2" key="1">
    <citation type="submission" date="2019-12" db="EMBL/GenBank/DDBJ databases">
        <title>An insight into the sialome of adult female Ixodes ricinus ticks feeding for 6 days.</title>
        <authorList>
            <person name="Perner J."/>
            <person name="Ribeiro J.M.C."/>
        </authorList>
    </citation>
    <scope>NUCLEOTIDE SEQUENCE</scope>
    <source>
        <strain evidence="2">Semi-engorged</strain>
        <tissue evidence="2">Salivary glands</tissue>
    </source>
</reference>
<sequence>MHPLCLFGTTITGSLVIFVFYRRVSVAWRQQGSIIEHTIWQFRSVGGTTTALYSFYCALLALVVTSLLLRFLRCR</sequence>
<protein>
    <submittedName>
        <fullName evidence="2">Uncharacterized protein</fullName>
    </submittedName>
</protein>
<evidence type="ECO:0000313" key="2">
    <source>
        <dbReference type="EMBL" id="MXU83368.1"/>
    </source>
</evidence>